<proteinExistence type="predicted"/>
<accession>A0A8T3CUV3</accession>
<protein>
    <recommendedName>
        <fullName evidence="6">CD79a</fullName>
    </recommendedName>
</protein>
<dbReference type="AlphaFoldDB" id="A0A8T3CUV3"/>
<feature type="signal peptide" evidence="3">
    <location>
        <begin position="1"/>
        <end position="19"/>
    </location>
</feature>
<keyword evidence="5" id="KW-1185">Reference proteome</keyword>
<dbReference type="InterPro" id="IPR036179">
    <property type="entry name" value="Ig-like_dom_sf"/>
</dbReference>
<dbReference type="GO" id="GO:0019815">
    <property type="term" value="C:B cell receptor complex"/>
    <property type="evidence" value="ECO:0007669"/>
    <property type="project" value="TreeGrafter"/>
</dbReference>
<evidence type="ECO:0000313" key="5">
    <source>
        <dbReference type="Proteomes" id="UP000829720"/>
    </source>
</evidence>
<comment type="caution">
    <text evidence="4">The sequence shown here is derived from an EMBL/GenBank/DDBJ whole genome shotgun (WGS) entry which is preliminary data.</text>
</comment>
<dbReference type="EMBL" id="JAERUA010000020">
    <property type="protein sequence ID" value="KAI1886278.1"/>
    <property type="molecule type" value="Genomic_DNA"/>
</dbReference>
<dbReference type="SUPFAM" id="SSF48726">
    <property type="entry name" value="Immunoglobulin"/>
    <property type="match status" value="1"/>
</dbReference>
<dbReference type="PANTHER" id="PTHR14334:SF1">
    <property type="entry name" value="B-CELL ANTIGEN RECEPTOR COMPLEX-ASSOCIATED PROTEIN ALPHA CHAIN"/>
    <property type="match status" value="1"/>
</dbReference>
<feature type="chain" id="PRO_5035740135" description="CD79a" evidence="3">
    <location>
        <begin position="20"/>
        <end position="237"/>
    </location>
</feature>
<evidence type="ECO:0000256" key="1">
    <source>
        <dbReference type="ARBA" id="ARBA00023319"/>
    </source>
</evidence>
<keyword evidence="2" id="KW-1133">Transmembrane helix</keyword>
<evidence type="ECO:0000256" key="3">
    <source>
        <dbReference type="SAM" id="SignalP"/>
    </source>
</evidence>
<keyword evidence="2" id="KW-0812">Transmembrane</keyword>
<dbReference type="PANTHER" id="PTHR14334">
    <property type="entry name" value="B-CELL ANTIGEN RECEPTOR COMPLEX-ASSOCIATED PROTEIN"/>
    <property type="match status" value="1"/>
</dbReference>
<feature type="transmembrane region" description="Helical" evidence="2">
    <location>
        <begin position="155"/>
        <end position="176"/>
    </location>
</feature>
<reference evidence="4" key="1">
    <citation type="submission" date="2021-01" db="EMBL/GenBank/DDBJ databases">
        <authorList>
            <person name="Zahm M."/>
            <person name="Roques C."/>
            <person name="Cabau C."/>
            <person name="Klopp C."/>
            <person name="Donnadieu C."/>
            <person name="Jouanno E."/>
            <person name="Lampietro C."/>
            <person name="Louis A."/>
            <person name="Herpin A."/>
            <person name="Echchiki A."/>
            <person name="Berthelot C."/>
            <person name="Parey E."/>
            <person name="Roest-Crollius H."/>
            <person name="Braasch I."/>
            <person name="Postlethwait J."/>
            <person name="Bobe J."/>
            <person name="Montfort J."/>
            <person name="Bouchez O."/>
            <person name="Begum T."/>
            <person name="Mejri S."/>
            <person name="Adams A."/>
            <person name="Chen W.-J."/>
            <person name="Guiguen Y."/>
        </authorList>
    </citation>
    <scope>NUCLEOTIDE SEQUENCE</scope>
    <source>
        <tissue evidence="4">Blood</tissue>
    </source>
</reference>
<dbReference type="GO" id="GO:0030183">
    <property type="term" value="P:B cell differentiation"/>
    <property type="evidence" value="ECO:0007669"/>
    <property type="project" value="TreeGrafter"/>
</dbReference>
<sequence length="237" mass="27355">MITRTVVILMMWTVSTVLTNHGWEKIKLADDKPSLRAMVTEIAELHCCFEVVGVNLIPIWVVTVGRYNGTNVTMETREVPLEERITSEKKPVSKDRFPCFELKVRQVTVNDTGLYRCLLNHTSLPKQVYTHGTFLQVYRPMEKFLNISESAKNRIITFEGVLLLICVLGPGLFALIKTKRLNELERRKNKGEEENIYEGLNLEDCNSTYHQIQRSQVQGPYQDVDNVRDEDIQLEKP</sequence>
<keyword evidence="3" id="KW-0732">Signal</keyword>
<evidence type="ECO:0000313" key="4">
    <source>
        <dbReference type="EMBL" id="KAI1886278.1"/>
    </source>
</evidence>
<name>A0A8T3CUV3_9TELE</name>
<organism evidence="4 5">
    <name type="scientific">Albula goreensis</name>
    <dbReference type="NCBI Taxonomy" id="1534307"/>
    <lineage>
        <taxon>Eukaryota</taxon>
        <taxon>Metazoa</taxon>
        <taxon>Chordata</taxon>
        <taxon>Craniata</taxon>
        <taxon>Vertebrata</taxon>
        <taxon>Euteleostomi</taxon>
        <taxon>Actinopterygii</taxon>
        <taxon>Neopterygii</taxon>
        <taxon>Teleostei</taxon>
        <taxon>Albuliformes</taxon>
        <taxon>Albulidae</taxon>
        <taxon>Albula</taxon>
    </lineage>
</organism>
<gene>
    <name evidence="4" type="ORF">AGOR_G00212360</name>
</gene>
<dbReference type="GO" id="GO:0009897">
    <property type="term" value="C:external side of plasma membrane"/>
    <property type="evidence" value="ECO:0007669"/>
    <property type="project" value="TreeGrafter"/>
</dbReference>
<evidence type="ECO:0008006" key="6">
    <source>
        <dbReference type="Google" id="ProtNLM"/>
    </source>
</evidence>
<evidence type="ECO:0000256" key="2">
    <source>
        <dbReference type="SAM" id="Phobius"/>
    </source>
</evidence>
<dbReference type="Proteomes" id="UP000829720">
    <property type="component" value="Unassembled WGS sequence"/>
</dbReference>
<keyword evidence="2" id="KW-0472">Membrane</keyword>
<dbReference type="InterPro" id="IPR013783">
    <property type="entry name" value="Ig-like_fold"/>
</dbReference>
<keyword evidence="1" id="KW-0393">Immunoglobulin domain</keyword>
<dbReference type="OrthoDB" id="8915525at2759"/>
<dbReference type="GO" id="GO:0050853">
    <property type="term" value="P:B cell receptor signaling pathway"/>
    <property type="evidence" value="ECO:0007669"/>
    <property type="project" value="TreeGrafter"/>
</dbReference>
<dbReference type="Gene3D" id="2.60.40.10">
    <property type="entry name" value="Immunoglobulins"/>
    <property type="match status" value="1"/>
</dbReference>